<evidence type="ECO:0000313" key="2">
    <source>
        <dbReference type="EMBL" id="KAG2382822.1"/>
    </source>
</evidence>
<protein>
    <recommendedName>
        <fullName evidence="1">DUF676 domain-containing protein</fullName>
    </recommendedName>
</protein>
<proteinExistence type="predicted"/>
<keyword evidence="3" id="KW-1185">Reference proteome</keyword>
<accession>A0AA88GR72</accession>
<dbReference type="PANTHER" id="PTHR12482:SF62">
    <property type="entry name" value="LIPASE ROG1-RELATED"/>
    <property type="match status" value="1"/>
</dbReference>
<dbReference type="InterPro" id="IPR044294">
    <property type="entry name" value="Lipase-like"/>
</dbReference>
<dbReference type="PANTHER" id="PTHR12482">
    <property type="entry name" value="LIPASE ROG1-RELATED-RELATED"/>
    <property type="match status" value="1"/>
</dbReference>
<dbReference type="InterPro" id="IPR029058">
    <property type="entry name" value="AB_hydrolase_fold"/>
</dbReference>
<reference evidence="2 3" key="1">
    <citation type="journal article" date="2018" name="BMC Genomics">
        <title>The genome of Naegleria lovaniensis, the basis for a comparative approach to unravel pathogenicity factors of the human pathogenic amoeba N. fowleri.</title>
        <authorList>
            <person name="Liechti N."/>
            <person name="Schurch N."/>
            <person name="Bruggmann R."/>
            <person name="Wittwer M."/>
        </authorList>
    </citation>
    <scope>NUCLEOTIDE SEQUENCE [LARGE SCALE GENOMIC DNA]</scope>
    <source>
        <strain evidence="2 3">ATCC 30569</strain>
    </source>
</reference>
<dbReference type="Proteomes" id="UP000816034">
    <property type="component" value="Unassembled WGS sequence"/>
</dbReference>
<dbReference type="SUPFAM" id="SSF53474">
    <property type="entry name" value="alpha/beta-Hydrolases"/>
    <property type="match status" value="1"/>
</dbReference>
<organism evidence="2 3">
    <name type="scientific">Naegleria lovaniensis</name>
    <name type="common">Amoeba</name>
    <dbReference type="NCBI Taxonomy" id="51637"/>
    <lineage>
        <taxon>Eukaryota</taxon>
        <taxon>Discoba</taxon>
        <taxon>Heterolobosea</taxon>
        <taxon>Tetramitia</taxon>
        <taxon>Eutetramitia</taxon>
        <taxon>Vahlkampfiidae</taxon>
        <taxon>Naegleria</taxon>
    </lineage>
</organism>
<dbReference type="Pfam" id="PF05057">
    <property type="entry name" value="DUF676"/>
    <property type="match status" value="1"/>
</dbReference>
<comment type="caution">
    <text evidence="2">The sequence shown here is derived from an EMBL/GenBank/DDBJ whole genome shotgun (WGS) entry which is preliminary data.</text>
</comment>
<feature type="domain" description="DUF676" evidence="1">
    <location>
        <begin position="66"/>
        <end position="295"/>
    </location>
</feature>
<dbReference type="GeneID" id="68097244"/>
<dbReference type="Gene3D" id="3.40.50.1820">
    <property type="entry name" value="alpha/beta hydrolase"/>
    <property type="match status" value="1"/>
</dbReference>
<name>A0AA88GR72_NAELO</name>
<dbReference type="RefSeq" id="XP_044548501.1">
    <property type="nucleotide sequence ID" value="XM_044694466.1"/>
</dbReference>
<sequence length="478" mass="53525">MYTDDDLETRLKSLLLNQTTTGNGNDENNIISEENNNDQESTMQYHVAETHHPEQLNISATTTTTSDLFVLIHGLHGSAEDFHYISQRLKSMYENKDAIIIDCSCNEGKTHDGIEALGRNVMCEVLQVLYERNVNLSVNKKMKLTVVGHSLGGLIARYLVKLMLAFNENSEEDSSIFTAEENGESVKLHYQHFKEHVLPFLLPCSFVTISTPHLGVRKPGNGFFRAAYRFAAHTFMSLLGKTGKELKLEDADDIESSLLFRMSVPGSDFVNALLKFPNRTLIAACHLDGTVPYPSAAIRSFNPYALSSYGVPSLKIGGICPTLLASTSHLDLLKEFFTTSSVAIASTTSTTTSTASTEDSSSQTYIETLQTLSWRGTEHDRYDGEVNDETRDLYRDNLYLVEYPKKMLHNLQDIGWRRIDLDFTVASSLQGREVHVIVVNKKRPISFGGYAEELEVCGNRCVEIVSLLCQYDAEHFKE</sequence>
<evidence type="ECO:0000259" key="1">
    <source>
        <dbReference type="Pfam" id="PF05057"/>
    </source>
</evidence>
<dbReference type="InterPro" id="IPR007751">
    <property type="entry name" value="DUF676_lipase-like"/>
</dbReference>
<evidence type="ECO:0000313" key="3">
    <source>
        <dbReference type="Proteomes" id="UP000816034"/>
    </source>
</evidence>
<dbReference type="AlphaFoldDB" id="A0AA88GR72"/>
<gene>
    <name evidence="2" type="ORF">C9374_004789</name>
</gene>
<dbReference type="EMBL" id="PYSW02000022">
    <property type="protein sequence ID" value="KAG2382822.1"/>
    <property type="molecule type" value="Genomic_DNA"/>
</dbReference>